<gene>
    <name evidence="2" type="ORF">IX38_10570</name>
</gene>
<keyword evidence="1" id="KW-0472">Membrane</keyword>
<evidence type="ECO:0000256" key="1">
    <source>
        <dbReference type="SAM" id="Phobius"/>
    </source>
</evidence>
<keyword evidence="3" id="KW-1185">Reference proteome</keyword>
<evidence type="ECO:0000313" key="3">
    <source>
        <dbReference type="Proteomes" id="UP000028703"/>
    </source>
</evidence>
<accession>A0A085ZHD3</accession>
<name>A0A085ZHD3_9FLAO</name>
<sequence>MLEFLINLFSFKISETSNLCTFSFFITESGQIELLKRIEIDNIFDEKGSEVFGTDLIIGKEYKFDLSWTLLRSHNFYTTCDDFVKFHTKDKSKEFYILEINCTEKSISNFFIKNYNDIISIKEFIINISNDDIDKKLLIYSDNRYLKIYYEFTAEILPKNKYILVENLFEKFIEDYDKLSKEIKVIFKSELISFLEEVNEKEKFKYLFYNFSDFYEKCIIGYEYYLRNFSYSKVKTELDNSVLDFSKNLRTVVNDSQNKLIIIPATIILGFTAFDTSEPFNIKNIFVIASSVFFAFMMDSFIKNQKSALEIIKTNIDNYKNIFLDKNKSKILSLNNMILKSFLETDNELNRQENWMLGIRIINWIIPSMLFIFLLSLIYNMHSH</sequence>
<organism evidence="2 3">
    <name type="scientific">Chryseobacterium luteum</name>
    <dbReference type="NCBI Taxonomy" id="421531"/>
    <lineage>
        <taxon>Bacteria</taxon>
        <taxon>Pseudomonadati</taxon>
        <taxon>Bacteroidota</taxon>
        <taxon>Flavobacteriia</taxon>
        <taxon>Flavobacteriales</taxon>
        <taxon>Weeksellaceae</taxon>
        <taxon>Chryseobacterium group</taxon>
        <taxon>Chryseobacterium</taxon>
    </lineage>
</organism>
<dbReference type="STRING" id="421531.IX38_10570"/>
<proteinExistence type="predicted"/>
<dbReference type="RefSeq" id="WP_034704450.1">
    <property type="nucleotide sequence ID" value="NZ_JPRO01000007.1"/>
</dbReference>
<feature type="transmembrane region" description="Helical" evidence="1">
    <location>
        <begin position="361"/>
        <end position="379"/>
    </location>
</feature>
<keyword evidence="1" id="KW-1133">Transmembrane helix</keyword>
<dbReference type="Proteomes" id="UP000028703">
    <property type="component" value="Unassembled WGS sequence"/>
</dbReference>
<evidence type="ECO:0000313" key="2">
    <source>
        <dbReference type="EMBL" id="KFF03847.1"/>
    </source>
</evidence>
<protein>
    <submittedName>
        <fullName evidence="2">Uncharacterized protein</fullName>
    </submittedName>
</protein>
<reference evidence="2 3" key="1">
    <citation type="submission" date="2014-07" db="EMBL/GenBank/DDBJ databases">
        <title>Genome of Chryseobacterium luteum DSM 18605.</title>
        <authorList>
            <person name="Stropko S.J."/>
            <person name="Pipes S.E."/>
            <person name="Newman J.D."/>
        </authorList>
    </citation>
    <scope>NUCLEOTIDE SEQUENCE [LARGE SCALE GENOMIC DNA]</scope>
    <source>
        <strain evidence="2 3">DSM 18605</strain>
    </source>
</reference>
<comment type="caution">
    <text evidence="2">The sequence shown here is derived from an EMBL/GenBank/DDBJ whole genome shotgun (WGS) entry which is preliminary data.</text>
</comment>
<dbReference type="AlphaFoldDB" id="A0A085ZHD3"/>
<dbReference type="OrthoDB" id="1273368at2"/>
<dbReference type="EMBL" id="JPRO01000007">
    <property type="protein sequence ID" value="KFF03847.1"/>
    <property type="molecule type" value="Genomic_DNA"/>
</dbReference>
<dbReference type="eggNOG" id="ENOG50315Y2">
    <property type="taxonomic scope" value="Bacteria"/>
</dbReference>
<keyword evidence="1" id="KW-0812">Transmembrane</keyword>